<organism evidence="1 2">
    <name type="scientific">Bathymodiolus thermophilus thioautotrophic gill symbiont</name>
    <dbReference type="NCBI Taxonomy" id="2360"/>
    <lineage>
        <taxon>Bacteria</taxon>
        <taxon>Pseudomonadati</taxon>
        <taxon>Pseudomonadota</taxon>
        <taxon>Gammaproteobacteria</taxon>
        <taxon>sulfur-oxidizing symbionts</taxon>
    </lineage>
</organism>
<dbReference type="RefSeq" id="WP_139458456.1">
    <property type="nucleotide sequence ID" value="NZ_CAESAQ020000075.1"/>
</dbReference>
<dbReference type="EMBL" id="CAESAQ020000075">
    <property type="protein sequence ID" value="CAB5501620.1"/>
    <property type="molecule type" value="Genomic_DNA"/>
</dbReference>
<dbReference type="AlphaFoldDB" id="A0A8H8XEL9"/>
<evidence type="ECO:0000313" key="2">
    <source>
        <dbReference type="Proteomes" id="UP000643672"/>
    </source>
</evidence>
<protein>
    <submittedName>
        <fullName evidence="1">Uncharacterized protein</fullName>
    </submittedName>
</protein>
<dbReference type="Proteomes" id="UP000643672">
    <property type="component" value="Unassembled WGS sequence"/>
</dbReference>
<comment type="caution">
    <text evidence="1">The sequence shown here is derived from an EMBL/GenBank/DDBJ whole genome shotgun (WGS) entry which is preliminary data.</text>
</comment>
<name>A0A8H8XEL9_9GAMM</name>
<keyword evidence="2" id="KW-1185">Reference proteome</keyword>
<accession>A0A8H8XEL9</accession>
<evidence type="ECO:0000313" key="1">
    <source>
        <dbReference type="EMBL" id="CAB5501620.1"/>
    </source>
</evidence>
<gene>
    <name evidence="1" type="ORF">THERMOS_1413</name>
</gene>
<sequence length="176" mass="20190">MVILLNLFLAGLRLGLKNYQVSEKWILDDYLYLCKGLKVKFDRYVTPVGAWQNVSNIFKGNGAYLETKARLGSLNGREITIKAVLRPEVSVSMSRTDLVNFVEDKFILTSPRKKFKVNYFIDDSNEKCQPYNSAMQNFNDEDGDKIPLVLNNWVFVDNFISGYNSSINTAWFANSF</sequence>
<proteinExistence type="predicted"/>
<reference evidence="1 2" key="1">
    <citation type="submission" date="2020-05" db="EMBL/GenBank/DDBJ databases">
        <authorList>
            <person name="Petersen J."/>
            <person name="Sayavedra L."/>
        </authorList>
    </citation>
    <scope>NUCLEOTIDE SEQUENCE [LARGE SCALE GENOMIC DNA]</scope>
    <source>
        <strain evidence="1">B thermophilus SOXS</strain>
    </source>
</reference>